<feature type="region of interest" description="Disordered" evidence="1">
    <location>
        <begin position="111"/>
        <end position="160"/>
    </location>
</feature>
<dbReference type="Proteomes" id="UP001499863">
    <property type="component" value="Unassembled WGS sequence"/>
</dbReference>
<proteinExistence type="predicted"/>
<feature type="signal peptide" evidence="2">
    <location>
        <begin position="1"/>
        <end position="28"/>
    </location>
</feature>
<sequence length="313" mass="32463">MLKPVRRLVIGTPLFAGLLLAPTGPAAADPPGPTGGATQCEINIICREGGQQGSTPAPSGGGSHGGGGGTSGSRLCVWNGQVLACSDPELGWFSATNGCYYRVLNPQPEAGDPSWENHDPKEGSVYNVTCRSSDGSVSSPEPKFLAQAPVPAPPDPGAEADRYVHDELHFQPPTLGVAPKKDPVVGGNVWLWLADPKKPATEPLTLGGLTVTVTPRVASVKWDLGDGTKVTCKGAAAVGTPYDVKYGANPSPTCGHVFKSGSGTKKDGVFTGSVEVVWMNDVTVSDGTKVDPIEIRVTAERVSFRVAEVQVLN</sequence>
<dbReference type="EMBL" id="BAAAKJ010000293">
    <property type="protein sequence ID" value="GAA1405397.1"/>
    <property type="molecule type" value="Genomic_DNA"/>
</dbReference>
<gene>
    <name evidence="3" type="ORF">GCM10009639_52280</name>
</gene>
<evidence type="ECO:0000256" key="1">
    <source>
        <dbReference type="SAM" id="MobiDB-lite"/>
    </source>
</evidence>
<evidence type="ECO:0000256" key="2">
    <source>
        <dbReference type="SAM" id="SignalP"/>
    </source>
</evidence>
<accession>A0ABN1YD94</accession>
<keyword evidence="4" id="KW-1185">Reference proteome</keyword>
<feature type="compositionally biased region" description="Gly residues" evidence="1">
    <location>
        <begin position="59"/>
        <end position="68"/>
    </location>
</feature>
<evidence type="ECO:0000313" key="3">
    <source>
        <dbReference type="EMBL" id="GAA1405397.1"/>
    </source>
</evidence>
<organism evidence="3 4">
    <name type="scientific">Kitasatospora putterlickiae</name>
    <dbReference type="NCBI Taxonomy" id="221725"/>
    <lineage>
        <taxon>Bacteria</taxon>
        <taxon>Bacillati</taxon>
        <taxon>Actinomycetota</taxon>
        <taxon>Actinomycetes</taxon>
        <taxon>Kitasatosporales</taxon>
        <taxon>Streptomycetaceae</taxon>
        <taxon>Kitasatospora</taxon>
    </lineage>
</organism>
<protein>
    <recommendedName>
        <fullName evidence="5">ATP/GTP-binding protein</fullName>
    </recommendedName>
</protein>
<feature type="compositionally biased region" description="Polar residues" evidence="1">
    <location>
        <begin position="126"/>
        <end position="139"/>
    </location>
</feature>
<feature type="region of interest" description="Disordered" evidence="1">
    <location>
        <begin position="49"/>
        <end position="68"/>
    </location>
</feature>
<name>A0ABN1YD94_9ACTN</name>
<feature type="chain" id="PRO_5047160428" description="ATP/GTP-binding protein" evidence="2">
    <location>
        <begin position="29"/>
        <end position="313"/>
    </location>
</feature>
<evidence type="ECO:0008006" key="5">
    <source>
        <dbReference type="Google" id="ProtNLM"/>
    </source>
</evidence>
<evidence type="ECO:0000313" key="4">
    <source>
        <dbReference type="Proteomes" id="UP001499863"/>
    </source>
</evidence>
<reference evidence="3 4" key="1">
    <citation type="journal article" date="2019" name="Int. J. Syst. Evol. Microbiol.">
        <title>The Global Catalogue of Microorganisms (GCM) 10K type strain sequencing project: providing services to taxonomists for standard genome sequencing and annotation.</title>
        <authorList>
            <consortium name="The Broad Institute Genomics Platform"/>
            <consortium name="The Broad Institute Genome Sequencing Center for Infectious Disease"/>
            <person name="Wu L."/>
            <person name="Ma J."/>
        </authorList>
    </citation>
    <scope>NUCLEOTIDE SEQUENCE [LARGE SCALE GENOMIC DNA]</scope>
    <source>
        <strain evidence="3 4">JCM 12393</strain>
    </source>
</reference>
<comment type="caution">
    <text evidence="3">The sequence shown here is derived from an EMBL/GenBank/DDBJ whole genome shotgun (WGS) entry which is preliminary data.</text>
</comment>
<keyword evidence="2" id="KW-0732">Signal</keyword>
<dbReference type="RefSeq" id="WP_344340465.1">
    <property type="nucleotide sequence ID" value="NZ_BAAAKJ010000293.1"/>
</dbReference>